<organism evidence="1 2">
    <name type="scientific">Diphasiastrum complanatum</name>
    <name type="common">Issler's clubmoss</name>
    <name type="synonym">Lycopodium complanatum</name>
    <dbReference type="NCBI Taxonomy" id="34168"/>
    <lineage>
        <taxon>Eukaryota</taxon>
        <taxon>Viridiplantae</taxon>
        <taxon>Streptophyta</taxon>
        <taxon>Embryophyta</taxon>
        <taxon>Tracheophyta</taxon>
        <taxon>Lycopodiopsida</taxon>
        <taxon>Lycopodiales</taxon>
        <taxon>Lycopodiaceae</taxon>
        <taxon>Lycopodioideae</taxon>
        <taxon>Diphasiastrum</taxon>
    </lineage>
</organism>
<dbReference type="EMBL" id="CM055110">
    <property type="protein sequence ID" value="KAJ7520848.1"/>
    <property type="molecule type" value="Genomic_DNA"/>
</dbReference>
<reference evidence="2" key="1">
    <citation type="journal article" date="2024" name="Proc. Natl. Acad. Sci. U.S.A.">
        <title>Extraordinary preservation of gene collinearity over three hundred million years revealed in homosporous lycophytes.</title>
        <authorList>
            <person name="Li C."/>
            <person name="Wickell D."/>
            <person name="Kuo L.Y."/>
            <person name="Chen X."/>
            <person name="Nie B."/>
            <person name="Liao X."/>
            <person name="Peng D."/>
            <person name="Ji J."/>
            <person name="Jenkins J."/>
            <person name="Williams M."/>
            <person name="Shu S."/>
            <person name="Plott C."/>
            <person name="Barry K."/>
            <person name="Rajasekar S."/>
            <person name="Grimwood J."/>
            <person name="Han X."/>
            <person name="Sun S."/>
            <person name="Hou Z."/>
            <person name="He W."/>
            <person name="Dai G."/>
            <person name="Sun C."/>
            <person name="Schmutz J."/>
            <person name="Leebens-Mack J.H."/>
            <person name="Li F.W."/>
            <person name="Wang L."/>
        </authorList>
    </citation>
    <scope>NUCLEOTIDE SEQUENCE [LARGE SCALE GENOMIC DNA]</scope>
    <source>
        <strain evidence="2">cv. PW_Plant_1</strain>
    </source>
</reference>
<keyword evidence="2" id="KW-1185">Reference proteome</keyword>
<gene>
    <name evidence="1" type="ORF">O6H91_19G025500</name>
</gene>
<evidence type="ECO:0000313" key="2">
    <source>
        <dbReference type="Proteomes" id="UP001162992"/>
    </source>
</evidence>
<comment type="caution">
    <text evidence="1">The sequence shown here is derived from an EMBL/GenBank/DDBJ whole genome shotgun (WGS) entry which is preliminary data.</text>
</comment>
<dbReference type="Proteomes" id="UP001162992">
    <property type="component" value="Chromosome 19"/>
</dbReference>
<name>A0ACC2ATI1_DIPCM</name>
<evidence type="ECO:0000313" key="1">
    <source>
        <dbReference type="EMBL" id="KAJ7520848.1"/>
    </source>
</evidence>
<protein>
    <submittedName>
        <fullName evidence="1">Uncharacterized protein</fullName>
    </submittedName>
</protein>
<sequence>MPLPMATLVQKHPRSNGEHQPQPPTTDQYCDDAPHLFMQQQLRGQELLWEIIFGGVTSLTLRAVAVLGVPEILAQERPGASLSAAQIAARLPNCAHPNVDALDRILKYLAGRDVFQLAGSDEEPRYGLNHVSSWLVGNVGNLSPILFQQAHEVSLAAWNHLHEVVLESCEAFERGIGKPIFSYAREHPDYSRIINDSMACSSKCVMAALLKHYKEFNSLTSLVDVGGGVGTALSEIVFVYPHLKAINFDQPHVVATAPRIYGVEHVGGDMFDSVPSADGVFIKNTLMDWDDEKCIKVLKNCYKALPKNGKIMIVETIVKFCKKNGFANKMAQIADISMLAYTNGGRGRSEKQWQNLLAATGFTEIKIFELPLPVSIIEASAK</sequence>
<proteinExistence type="predicted"/>
<accession>A0ACC2ATI1</accession>